<evidence type="ECO:0000256" key="3">
    <source>
        <dbReference type="ARBA" id="ARBA00004123"/>
    </source>
</evidence>
<accession>A0A445EMM5</accession>
<keyword evidence="18" id="KW-0460">Magnesium</keyword>
<evidence type="ECO:0000256" key="9">
    <source>
        <dbReference type="ARBA" id="ARBA00022692"/>
    </source>
</evidence>
<dbReference type="GO" id="GO:0004843">
    <property type="term" value="F:cysteine-type deubiquitinase activity"/>
    <property type="evidence" value="ECO:0007669"/>
    <property type="project" value="UniProtKB-EC"/>
</dbReference>
<evidence type="ECO:0000256" key="8">
    <source>
        <dbReference type="ARBA" id="ARBA00022670"/>
    </source>
</evidence>
<evidence type="ECO:0000313" key="35">
    <source>
        <dbReference type="Proteomes" id="UP000289738"/>
    </source>
</evidence>
<keyword evidence="24" id="KW-0804">Transcription</keyword>
<dbReference type="InterPro" id="IPR013083">
    <property type="entry name" value="Znf_RING/FYVE/PHD"/>
</dbReference>
<dbReference type="PANTHER" id="PTHR21646">
    <property type="entry name" value="UBIQUITIN CARBOXYL-TERMINAL HYDROLASE"/>
    <property type="match status" value="1"/>
</dbReference>
<evidence type="ECO:0000256" key="15">
    <source>
        <dbReference type="ARBA" id="ARBA00022805"/>
    </source>
</evidence>
<evidence type="ECO:0000256" key="2">
    <source>
        <dbReference type="ARBA" id="ARBA00001946"/>
    </source>
</evidence>
<dbReference type="SUPFAM" id="SSF52540">
    <property type="entry name" value="P-loop containing nucleoside triphosphate hydrolases"/>
    <property type="match status" value="1"/>
</dbReference>
<dbReference type="NCBIfam" id="TIGR00993">
    <property type="entry name" value="3a0901s04IAP86"/>
    <property type="match status" value="1"/>
</dbReference>
<keyword evidence="14" id="KW-0378">Hydrolase</keyword>
<dbReference type="PROSITE" id="PS00972">
    <property type="entry name" value="USP_1"/>
    <property type="match status" value="1"/>
</dbReference>
<keyword evidence="17" id="KW-0862">Zinc</keyword>
<evidence type="ECO:0000256" key="25">
    <source>
        <dbReference type="ARBA" id="ARBA00023242"/>
    </source>
</evidence>
<sequence>MSSKINTQIVPHPCPHLAEFRRTSSKPFRALHACLRIKPPGGRAALRRDPDEVPSCAACGLSAPSRLYSCMTCAAVSCHSPAAGSSSHAAAHAASMPHGHQIAVDVDRAELFCCACRDQVYDRDFDAAVVIAQTAASTLGGAGSPAIPAIQPENLRKRRRVDYRPWAPDLRERATIATCSGPIAGAGDNSSPELPWGLRGLNNLGNTCFMNSVLQALLHTPPLRNYFLSDRHNRYFCQRKSNAGDGVGSNGPKRRGGNSGGSNGSNNARVCLACDMDAMFSAAFSGDRVPYSPAKFLYSWWQHAANLASYEQQDAHEFFISMLDGIHEKVEKDRRKLDSEGSGDCCIAHRVFSGILRSDVMCMACGFTSTTYDPCIDISLDLEPNQVGSTKKAAATSNHSCNGESDLMSSSQNCGTSTLVGCLERFTRAERLGSDQKFFCQQCQVRQETLKQMSIRKLPLVSCFHIKRFEHSSTRKMSRKVDRYLQFPFSLDMAPYLSSSILRSRFGNRIFPFDGDEPDAPNDLSSEFELFAVVTHSGKLDAGHYVTYLRLSNQWYKCDDAWITRVDENIVRAAQGYMMFYVQKMLYYKATDKQVRPHGIKRCLSGFELPRACRMKGFRDWVFSQILSKSLVSSTPISVTSSFYDEGNRDEEDNEQGHSSSSVASPTSSASDLSYDSQSNQRISTLPQVSDTEVFQSEDNVNGRQKDNLAKVEHLQIKFFRLLQRLGQSQENLMVPKVLYRIHLATLIRAGEPDLKRVNISSRRARAIAIQQEENGTPQLDFSCRILVVGKTGVGKSATINSIFGQAKTTTDAFRPATNCIQEVVGTVNGLNLTFIDTPGFLPSSTSNVKRNKRIMLSIKRFIRKSPPDIVLYFERLDLMNSANSDLPLLKLMTEVFGTEIWFNTIVVMTHSSSPIPEGPNGYAVNYESYTSHCTNLMQHYIHQAVCDSRLENPVLLVENHPHCPKNIVGERVLPNGLVWRSQLLLFCICTKVLGDVNSILKFQNSVELGPASSARVPSLPHLLSTLLHQRPVSNPSGIDDEVEEILLSDMEEEDEYDTLPSIRILTKSQFEKLSKSQKKDYLDEMDYRETLYLKKQLKEDYRRRKEKLLLNEQQLLNSDNSDDQQAPPEPVLLPDMAVPPSFDSDCPTHRYRCFVADDQWLVRPVLDPQGWDHDVGFDGINLETTTEIKKNVYAMIVGQMNKDKHDFGIQSECSAAYVDPIGPTYSASLDVQSAGKDLICTVRSNTKLRIVKHNITDCGVSLMSFAKKYYVGAKLQDTLLVGNILKFVMNAGLMEGSRQVAYGGSFEAAIRGGDYPVRNDNLSLTATVLSFNKETVLSGSLQADLRLSRSSRATVSANLNSRGMGKICIKTSSSENLQIALVAVFSVLKALSRRRGANYTGKDMRD</sequence>
<dbReference type="SUPFAM" id="SSF54001">
    <property type="entry name" value="Cysteine proteinases"/>
    <property type="match status" value="1"/>
</dbReference>
<dbReference type="InterPro" id="IPR050185">
    <property type="entry name" value="Ub_carboxyl-term_hydrolase"/>
</dbReference>
<evidence type="ECO:0000259" key="32">
    <source>
        <dbReference type="PROSITE" id="PS50271"/>
    </source>
</evidence>
<evidence type="ECO:0000256" key="17">
    <source>
        <dbReference type="ARBA" id="ARBA00022833"/>
    </source>
</evidence>
<comment type="subcellular location">
    <subcellularLocation>
        <location evidence="3">Nucleus</location>
    </subcellularLocation>
    <subcellularLocation>
        <location evidence="26">Plastid</location>
        <location evidence="26">Chloroplast outer membrane</location>
        <topology evidence="26">Single-pass membrane protein</topology>
    </subcellularLocation>
</comment>
<evidence type="ECO:0000256" key="27">
    <source>
        <dbReference type="ARBA" id="ARBA00023775"/>
    </source>
</evidence>
<dbReference type="GO" id="GO:0070461">
    <property type="term" value="C:SAGA-type complex"/>
    <property type="evidence" value="ECO:0007669"/>
    <property type="project" value="UniProtKB-ARBA"/>
</dbReference>
<keyword evidence="35" id="KW-1185">Reference proteome</keyword>
<dbReference type="PANTHER" id="PTHR21646:SF33">
    <property type="entry name" value="UBIQUITIN CARBOXYL-TERMINAL HYDROLASE 22"/>
    <property type="match status" value="1"/>
</dbReference>
<dbReference type="Proteomes" id="UP000289738">
    <property type="component" value="Chromosome A01"/>
</dbReference>
<keyword evidence="12 29" id="KW-0863">Zinc-finger</keyword>
<dbReference type="Pfam" id="PF04548">
    <property type="entry name" value="AIG1"/>
    <property type="match status" value="1"/>
</dbReference>
<evidence type="ECO:0000256" key="1">
    <source>
        <dbReference type="ARBA" id="ARBA00000707"/>
    </source>
</evidence>
<comment type="caution">
    <text evidence="34">The sequence shown here is derived from an EMBL/GenBank/DDBJ whole genome shotgun (WGS) entry which is preliminary data.</text>
</comment>
<keyword evidence="15" id="KW-1002">Plastid outer membrane</keyword>
<evidence type="ECO:0000313" key="34">
    <source>
        <dbReference type="EMBL" id="RYR76700.1"/>
    </source>
</evidence>
<dbReference type="EC" id="3.4.19.12" evidence="4"/>
<keyword evidence="9" id="KW-0812">Transmembrane</keyword>
<feature type="domain" description="AIG1-type G" evidence="33">
    <location>
        <begin position="781"/>
        <end position="1012"/>
    </location>
</feature>
<dbReference type="InterPro" id="IPR038765">
    <property type="entry name" value="Papain-like_cys_pep_sf"/>
</dbReference>
<evidence type="ECO:0000256" key="16">
    <source>
        <dbReference type="ARBA" id="ARBA00022807"/>
    </source>
</evidence>
<dbReference type="InterPro" id="IPR006703">
    <property type="entry name" value="G_AIG1"/>
</dbReference>
<dbReference type="InterPro" id="IPR018200">
    <property type="entry name" value="USP_CS"/>
</dbReference>
<dbReference type="InterPro" id="IPR024283">
    <property type="entry name" value="TOC159_MAD"/>
</dbReference>
<dbReference type="GO" id="GO:0008270">
    <property type="term" value="F:zinc ion binding"/>
    <property type="evidence" value="ECO:0007669"/>
    <property type="project" value="UniProtKB-KW"/>
</dbReference>
<keyword evidence="6" id="KW-0150">Chloroplast</keyword>
<evidence type="ECO:0000256" key="7">
    <source>
        <dbReference type="ARBA" id="ARBA00022640"/>
    </source>
</evidence>
<evidence type="ECO:0000256" key="28">
    <source>
        <dbReference type="ARBA" id="ARBA00038490"/>
    </source>
</evidence>
<dbReference type="InterPro" id="IPR028889">
    <property type="entry name" value="USP"/>
</dbReference>
<keyword evidence="23" id="KW-0472">Membrane</keyword>
<keyword evidence="11" id="KW-0547">Nucleotide-binding</keyword>
<dbReference type="SUPFAM" id="SSF57850">
    <property type="entry name" value="RING/U-box"/>
    <property type="match status" value="1"/>
</dbReference>
<keyword evidence="21" id="KW-0805">Transcription regulation</keyword>
<feature type="domain" description="UBP-type" evidence="32">
    <location>
        <begin position="40"/>
        <end position="139"/>
    </location>
</feature>
<keyword evidence="13" id="KW-0833">Ubl conjugation pathway</keyword>
<feature type="domain" description="USP" evidence="31">
    <location>
        <begin position="199"/>
        <end position="584"/>
    </location>
</feature>
<dbReference type="PROSITE" id="PS51720">
    <property type="entry name" value="G_AIG1"/>
    <property type="match status" value="1"/>
</dbReference>
<feature type="region of interest" description="Disordered" evidence="30">
    <location>
        <begin position="643"/>
        <end position="677"/>
    </location>
</feature>
<evidence type="ECO:0000256" key="4">
    <source>
        <dbReference type="ARBA" id="ARBA00012759"/>
    </source>
</evidence>
<dbReference type="InterPro" id="IPR001607">
    <property type="entry name" value="Znf_UBP"/>
</dbReference>
<dbReference type="PROSITE" id="PS50235">
    <property type="entry name" value="USP_3"/>
    <property type="match status" value="1"/>
</dbReference>
<dbReference type="Gene3D" id="3.30.40.10">
    <property type="entry name" value="Zinc/RING finger domain, C3HC4 (zinc finger)"/>
    <property type="match status" value="1"/>
</dbReference>
<dbReference type="GO" id="GO:0009707">
    <property type="term" value="C:chloroplast outer membrane"/>
    <property type="evidence" value="ECO:0007669"/>
    <property type="project" value="UniProtKB-SubCell"/>
</dbReference>
<keyword evidence="16" id="KW-0788">Thiol protease</keyword>
<evidence type="ECO:0000256" key="18">
    <source>
        <dbReference type="ARBA" id="ARBA00022842"/>
    </source>
</evidence>
<dbReference type="GO" id="GO:0016579">
    <property type="term" value="P:protein deubiquitination"/>
    <property type="evidence" value="ECO:0007669"/>
    <property type="project" value="InterPro"/>
</dbReference>
<dbReference type="GO" id="GO:0015031">
    <property type="term" value="P:protein transport"/>
    <property type="evidence" value="ECO:0007669"/>
    <property type="project" value="UniProtKB-KW"/>
</dbReference>
<evidence type="ECO:0000256" key="20">
    <source>
        <dbReference type="ARBA" id="ARBA00022989"/>
    </source>
</evidence>
<dbReference type="InterPro" id="IPR027417">
    <property type="entry name" value="P-loop_NTPase"/>
</dbReference>
<dbReference type="GO" id="GO:0005525">
    <property type="term" value="F:GTP binding"/>
    <property type="evidence" value="ECO:0007669"/>
    <property type="project" value="UniProtKB-KW"/>
</dbReference>
<evidence type="ECO:0000256" key="14">
    <source>
        <dbReference type="ARBA" id="ARBA00022801"/>
    </source>
</evidence>
<dbReference type="Pfam" id="PF00443">
    <property type="entry name" value="UCH"/>
    <property type="match status" value="1"/>
</dbReference>
<dbReference type="GO" id="GO:0006508">
    <property type="term" value="P:proteolysis"/>
    <property type="evidence" value="ECO:0007669"/>
    <property type="project" value="UniProtKB-KW"/>
</dbReference>
<dbReference type="PROSITE" id="PS00973">
    <property type="entry name" value="USP_2"/>
    <property type="match status" value="1"/>
</dbReference>
<reference evidence="34 35" key="1">
    <citation type="submission" date="2019-01" db="EMBL/GenBank/DDBJ databases">
        <title>Sequencing of cultivated peanut Arachis hypogaea provides insights into genome evolution and oil improvement.</title>
        <authorList>
            <person name="Chen X."/>
        </authorList>
    </citation>
    <scope>NUCLEOTIDE SEQUENCE [LARGE SCALE GENOMIC DNA]</scope>
    <source>
        <strain evidence="35">cv. Fuhuasheng</strain>
        <tissue evidence="34">Leaves</tissue>
    </source>
</reference>
<feature type="region of interest" description="Disordered" evidence="30">
    <location>
        <begin position="240"/>
        <end position="262"/>
    </location>
</feature>
<evidence type="ECO:0000256" key="10">
    <source>
        <dbReference type="ARBA" id="ARBA00022723"/>
    </source>
</evidence>
<keyword evidence="20" id="KW-1133">Transmembrane helix</keyword>
<comment type="catalytic activity">
    <reaction evidence="1">
        <text>Thiol-dependent hydrolysis of ester, thioester, amide, peptide and isopeptide bonds formed by the C-terminal Gly of ubiquitin (a 76-residue protein attached to proteins as an intracellular targeting signal).</text>
        <dbReference type="EC" id="3.4.19.12"/>
    </reaction>
</comment>
<evidence type="ECO:0000256" key="5">
    <source>
        <dbReference type="ARBA" id="ARBA00022448"/>
    </source>
</evidence>
<dbReference type="STRING" id="3818.A0A445EMM5"/>
<dbReference type="FunFam" id="3.40.50.300:FF:000413">
    <property type="entry name" value="Translocase of chloroplast 120, chloroplastic"/>
    <property type="match status" value="1"/>
</dbReference>
<comment type="cofactor">
    <cofactor evidence="2">
        <name>Mg(2+)</name>
        <dbReference type="ChEBI" id="CHEBI:18420"/>
    </cofactor>
</comment>
<keyword evidence="10" id="KW-0479">Metal-binding</keyword>
<name>A0A445EMM5_ARAHY</name>
<evidence type="ECO:0000256" key="23">
    <source>
        <dbReference type="ARBA" id="ARBA00023136"/>
    </source>
</evidence>
<proteinExistence type="inferred from homology"/>
<evidence type="ECO:0000256" key="26">
    <source>
        <dbReference type="ARBA" id="ARBA00023766"/>
    </source>
</evidence>
<evidence type="ECO:0000259" key="33">
    <source>
        <dbReference type="PROSITE" id="PS51720"/>
    </source>
</evidence>
<comment type="similarity">
    <text evidence="28">Belongs to the peptidase C19 family. UBP8 subfamily.</text>
</comment>
<evidence type="ECO:0000256" key="24">
    <source>
        <dbReference type="ARBA" id="ARBA00023163"/>
    </source>
</evidence>
<keyword evidence="8" id="KW-0645">Protease</keyword>
<gene>
    <name evidence="34" type="ORF">Ahy_A01g001271</name>
</gene>
<dbReference type="Pfam" id="PF02148">
    <property type="entry name" value="zf-UBP"/>
    <property type="match status" value="1"/>
</dbReference>
<evidence type="ECO:0000256" key="19">
    <source>
        <dbReference type="ARBA" id="ARBA00022927"/>
    </source>
</evidence>
<keyword evidence="22" id="KW-0342">GTP-binding</keyword>
<dbReference type="EMBL" id="SDMP01000001">
    <property type="protein sequence ID" value="RYR76700.1"/>
    <property type="molecule type" value="Genomic_DNA"/>
</dbReference>
<dbReference type="Pfam" id="PF11886">
    <property type="entry name" value="TOC159_MAD"/>
    <property type="match status" value="1"/>
</dbReference>
<comment type="similarity">
    <text evidence="27">Belongs to the TRAFAC class TrmE-Era-EngA-EngB-Septin-like GTPase superfamily. AIG1/Toc34/Toc159-like paraseptin GTPase family. TOC159 subfamily.</text>
</comment>
<evidence type="ECO:0000256" key="6">
    <source>
        <dbReference type="ARBA" id="ARBA00022528"/>
    </source>
</evidence>
<dbReference type="InterPro" id="IPR001394">
    <property type="entry name" value="Peptidase_C19_UCH"/>
</dbReference>
<dbReference type="GO" id="GO:0003924">
    <property type="term" value="F:GTPase activity"/>
    <property type="evidence" value="ECO:0007669"/>
    <property type="project" value="InterPro"/>
</dbReference>
<keyword evidence="25" id="KW-0539">Nucleus</keyword>
<dbReference type="Gene3D" id="3.40.50.300">
    <property type="entry name" value="P-loop containing nucleotide triphosphate hydrolases"/>
    <property type="match status" value="1"/>
</dbReference>
<evidence type="ECO:0000256" key="22">
    <source>
        <dbReference type="ARBA" id="ARBA00023134"/>
    </source>
</evidence>
<dbReference type="Gene3D" id="3.90.70.10">
    <property type="entry name" value="Cysteine proteinases"/>
    <property type="match status" value="1"/>
</dbReference>
<protein>
    <recommendedName>
        <fullName evidence="4">ubiquitinyl hydrolase 1</fullName>
        <ecNumber evidence="4">3.4.19.12</ecNumber>
    </recommendedName>
</protein>
<dbReference type="PROSITE" id="PS50271">
    <property type="entry name" value="ZF_UBP"/>
    <property type="match status" value="1"/>
</dbReference>
<evidence type="ECO:0000256" key="30">
    <source>
        <dbReference type="SAM" id="MobiDB-lite"/>
    </source>
</evidence>
<keyword evidence="7" id="KW-0934">Plastid</keyword>
<evidence type="ECO:0000256" key="13">
    <source>
        <dbReference type="ARBA" id="ARBA00022786"/>
    </source>
</evidence>
<evidence type="ECO:0000259" key="31">
    <source>
        <dbReference type="PROSITE" id="PS50235"/>
    </source>
</evidence>
<evidence type="ECO:0000256" key="21">
    <source>
        <dbReference type="ARBA" id="ARBA00023015"/>
    </source>
</evidence>
<evidence type="ECO:0000256" key="12">
    <source>
        <dbReference type="ARBA" id="ARBA00022771"/>
    </source>
</evidence>
<dbReference type="GO" id="GO:0005634">
    <property type="term" value="C:nucleus"/>
    <property type="evidence" value="ECO:0007669"/>
    <property type="project" value="UniProtKB-SubCell"/>
</dbReference>
<keyword evidence="5" id="KW-0813">Transport</keyword>
<evidence type="ECO:0000256" key="29">
    <source>
        <dbReference type="PROSITE-ProRule" id="PRU00502"/>
    </source>
</evidence>
<dbReference type="InterPro" id="IPR005690">
    <property type="entry name" value="Toc86_159"/>
</dbReference>
<evidence type="ECO:0000256" key="11">
    <source>
        <dbReference type="ARBA" id="ARBA00022741"/>
    </source>
</evidence>
<dbReference type="GO" id="GO:0045036">
    <property type="term" value="P:protein targeting to chloroplast"/>
    <property type="evidence" value="ECO:0007669"/>
    <property type="project" value="InterPro"/>
</dbReference>
<keyword evidence="19" id="KW-0653">Protein transport</keyword>
<dbReference type="FunFam" id="3.90.70.10:FF:000089">
    <property type="entry name" value="Ubiquitinyl hydrolase 1"/>
    <property type="match status" value="1"/>
</dbReference>
<feature type="compositionally biased region" description="Low complexity" evidence="30">
    <location>
        <begin position="659"/>
        <end position="677"/>
    </location>
</feature>
<organism evidence="34 35">
    <name type="scientific">Arachis hypogaea</name>
    <name type="common">Peanut</name>
    <dbReference type="NCBI Taxonomy" id="3818"/>
    <lineage>
        <taxon>Eukaryota</taxon>
        <taxon>Viridiplantae</taxon>
        <taxon>Streptophyta</taxon>
        <taxon>Embryophyta</taxon>
        <taxon>Tracheophyta</taxon>
        <taxon>Spermatophyta</taxon>
        <taxon>Magnoliopsida</taxon>
        <taxon>eudicotyledons</taxon>
        <taxon>Gunneridae</taxon>
        <taxon>Pentapetalae</taxon>
        <taxon>rosids</taxon>
        <taxon>fabids</taxon>
        <taxon>Fabales</taxon>
        <taxon>Fabaceae</taxon>
        <taxon>Papilionoideae</taxon>
        <taxon>50 kb inversion clade</taxon>
        <taxon>dalbergioids sensu lato</taxon>
        <taxon>Dalbergieae</taxon>
        <taxon>Pterocarpus clade</taxon>
        <taxon>Arachis</taxon>
    </lineage>
</organism>